<reference evidence="1" key="1">
    <citation type="journal article" date="2011" name="Plant Physiol.">
        <title>Comprehensive sequence analysis of 24,783 barley full-length cDNAs derived from 12 clone libraries.</title>
        <authorList>
            <person name="Matsumoto T."/>
            <person name="Tanaka T."/>
            <person name="Sakai H."/>
            <person name="Amano N."/>
            <person name="Kanamori H."/>
            <person name="Kurita K."/>
            <person name="Kikuta A."/>
            <person name="Kamiya K."/>
            <person name="Yamamoto M."/>
            <person name="Ikawa H."/>
            <person name="Fujii N."/>
            <person name="Hori K."/>
            <person name="Itoh T."/>
            <person name="Sato K."/>
        </authorList>
    </citation>
    <scope>NUCLEOTIDE SEQUENCE</scope>
    <source>
        <tissue evidence="1">Flower</tissue>
    </source>
</reference>
<proteinExistence type="evidence at transcript level"/>
<protein>
    <submittedName>
        <fullName evidence="1">Predicted protein</fullName>
    </submittedName>
</protein>
<name>F2EJH3_HORVV</name>
<evidence type="ECO:0000313" key="1">
    <source>
        <dbReference type="EMBL" id="BAK07495.1"/>
    </source>
</evidence>
<accession>F2EJH3</accession>
<dbReference type="EMBL" id="AK376300">
    <property type="protein sequence ID" value="BAK07495.1"/>
    <property type="molecule type" value="mRNA"/>
</dbReference>
<organism evidence="1">
    <name type="scientific">Hordeum vulgare subsp. vulgare</name>
    <name type="common">Domesticated barley</name>
    <dbReference type="NCBI Taxonomy" id="112509"/>
    <lineage>
        <taxon>Eukaryota</taxon>
        <taxon>Viridiplantae</taxon>
        <taxon>Streptophyta</taxon>
        <taxon>Embryophyta</taxon>
        <taxon>Tracheophyta</taxon>
        <taxon>Spermatophyta</taxon>
        <taxon>Magnoliopsida</taxon>
        <taxon>Liliopsida</taxon>
        <taxon>Poales</taxon>
        <taxon>Poaceae</taxon>
        <taxon>BOP clade</taxon>
        <taxon>Pooideae</taxon>
        <taxon>Triticodae</taxon>
        <taxon>Triticeae</taxon>
        <taxon>Hordeinae</taxon>
        <taxon>Hordeum</taxon>
    </lineage>
</organism>
<sequence>MAVRQPRLSEQRAWPQARALLRRTALSVLSTRRDQELVRAGDAHEALDSEVRWRPPAPVVLWSKTTCAAQGTHSIR</sequence>
<dbReference type="AlphaFoldDB" id="F2EJH3"/>